<organism evidence="4">
    <name type="scientific">Nippostrongylus brasiliensis</name>
    <name type="common">Rat hookworm</name>
    <dbReference type="NCBI Taxonomy" id="27835"/>
    <lineage>
        <taxon>Eukaryota</taxon>
        <taxon>Metazoa</taxon>
        <taxon>Ecdysozoa</taxon>
        <taxon>Nematoda</taxon>
        <taxon>Chromadorea</taxon>
        <taxon>Rhabditida</taxon>
        <taxon>Rhabditina</taxon>
        <taxon>Rhabditomorpha</taxon>
        <taxon>Strongyloidea</taxon>
        <taxon>Heligmosomidae</taxon>
        <taxon>Nippostrongylus</taxon>
    </lineage>
</organism>
<sequence>MSASQLSTRDVLVHRQMDALLLEKQTLERKMTNVKERLKALKVDEVSLKLEYERAKKAKEATSTRPIRLAQEELHAWIAFRSYVKLFQ</sequence>
<evidence type="ECO:0000256" key="1">
    <source>
        <dbReference type="SAM" id="Coils"/>
    </source>
</evidence>
<dbReference type="EMBL" id="UYSL01022758">
    <property type="protein sequence ID" value="VDL81078.1"/>
    <property type="molecule type" value="Genomic_DNA"/>
</dbReference>
<reference evidence="2 3" key="2">
    <citation type="submission" date="2018-11" db="EMBL/GenBank/DDBJ databases">
        <authorList>
            <consortium name="Pathogen Informatics"/>
        </authorList>
    </citation>
    <scope>NUCLEOTIDE SEQUENCE [LARGE SCALE GENOMIC DNA]</scope>
</reference>
<feature type="coiled-coil region" evidence="1">
    <location>
        <begin position="17"/>
        <end position="58"/>
    </location>
</feature>
<evidence type="ECO:0000313" key="3">
    <source>
        <dbReference type="Proteomes" id="UP000271162"/>
    </source>
</evidence>
<keyword evidence="1" id="KW-0175">Coiled coil</keyword>
<proteinExistence type="predicted"/>
<gene>
    <name evidence="2" type="ORF">NBR_LOCUS17428</name>
</gene>
<dbReference type="AlphaFoldDB" id="A0A0N4YK79"/>
<dbReference type="WBParaSite" id="NBR_0001742701-mRNA-1">
    <property type="protein sequence ID" value="NBR_0001742701-mRNA-1"/>
    <property type="gene ID" value="NBR_0001742701"/>
</dbReference>
<accession>A0A0N4YK79</accession>
<protein>
    <submittedName>
        <fullName evidence="2 4">Uncharacterized protein</fullName>
    </submittedName>
</protein>
<keyword evidence="3" id="KW-1185">Reference proteome</keyword>
<name>A0A0N4YK79_NIPBR</name>
<dbReference type="Proteomes" id="UP000271162">
    <property type="component" value="Unassembled WGS sequence"/>
</dbReference>
<reference evidence="4" key="1">
    <citation type="submission" date="2017-02" db="UniProtKB">
        <authorList>
            <consortium name="WormBaseParasite"/>
        </authorList>
    </citation>
    <scope>IDENTIFICATION</scope>
</reference>
<evidence type="ECO:0000313" key="4">
    <source>
        <dbReference type="WBParaSite" id="NBR_0001742701-mRNA-1"/>
    </source>
</evidence>
<evidence type="ECO:0000313" key="2">
    <source>
        <dbReference type="EMBL" id="VDL81078.1"/>
    </source>
</evidence>